<dbReference type="RefSeq" id="XP_014488116.1">
    <property type="nucleotide sequence ID" value="XM_014632630.1"/>
</dbReference>
<dbReference type="AlphaFoldDB" id="A0A6P3YAT6"/>
<dbReference type="GO" id="GO:0005759">
    <property type="term" value="C:mitochondrial matrix"/>
    <property type="evidence" value="ECO:0007669"/>
    <property type="project" value="UniProtKB-SubCell"/>
</dbReference>
<evidence type="ECO:0000256" key="5">
    <source>
        <dbReference type="ARBA" id="ARBA00022741"/>
    </source>
</evidence>
<dbReference type="Gene3D" id="3.30.565.10">
    <property type="entry name" value="Histidine kinase-like ATPase, C-terminal domain"/>
    <property type="match status" value="1"/>
</dbReference>
<feature type="binding site" evidence="18">
    <location>
        <position position="151"/>
    </location>
    <ligand>
        <name>ATP</name>
        <dbReference type="ChEBI" id="CHEBI:30616"/>
    </ligand>
</feature>
<sequence length="695" mass="79047">MAAAFRLRYAVKLGRYLPKSFNNNLEKKLFQPQCLRLPVATCNHVKYWSSQPEVQTTEYHNIIKDTEKTTGESAKHEFQSETQMLLQIVAKSLYSDKEVFVRELVSNASDALEKLRYLRLSDNVAAQTAGDRSLEIHIGTDKQSRILTIQDTGVGMTRDELISNLGTIARSGSKAFLEKLKEGQNLNDTSKIIGQFGVGFYSAFMVADKVEVFTKSFAKDAEGLCWISDGSGTFEISNADGVQPGTKIVIYLKPDCREFSDENTISRVINKYSNFVGSPIFINGKRANTIQPLWMSDPKDITLLQHAEFYRFIGNCIDAPRFILHYSTDVPLSIKALLYFPEEKPGLFDLARDTASGVSLYSRKILIKSKAENILPKWLRFIKGVVDSEDIPLNLSRELLQNSTLIGKLRSVLTARILKFLHERSAKQPEEYNEFYKSYGLFLKEGIITSTDQSEREDIGKLLRFESSAAAPGELISLPQYCTRLAANQKDIYYLSAPSRALAEQSPYYESLKKRNIEVLFCYEPYDELVLMHLKQYKSNFLTSVEKEMRDDAEANKPENFGLISNKDELDSLVSYMKKILNKKAYDVKMTNRLESHPCVVTVQDMASARHFIRTQSHQMNEEMRYSILQPRFEINPNHPLIKKLCKLTTTDGELAERLIQQLFNGAMVGAGLIEDPRILLTPMNELLTLALQKY</sequence>
<dbReference type="FunFam" id="3.30.230.80:FF:000004">
    <property type="entry name" value="Heat shock protein 75 kDa"/>
    <property type="match status" value="1"/>
</dbReference>
<feature type="binding site" evidence="18">
    <location>
        <begin position="195"/>
        <end position="200"/>
    </location>
    <ligand>
        <name>ATP</name>
        <dbReference type="ChEBI" id="CHEBI:30616"/>
    </ligand>
</feature>
<dbReference type="Pfam" id="PF00183">
    <property type="entry name" value="HSP90"/>
    <property type="match status" value="1"/>
</dbReference>
<evidence type="ECO:0000256" key="18">
    <source>
        <dbReference type="PIRSR" id="PIRSR002583-1"/>
    </source>
</evidence>
<evidence type="ECO:0000256" key="10">
    <source>
        <dbReference type="ARBA" id="ARBA00023128"/>
    </source>
</evidence>
<organism evidence="19 20">
    <name type="scientific">Dinoponera quadriceps</name>
    <name type="common">South American ant</name>
    <dbReference type="NCBI Taxonomy" id="609295"/>
    <lineage>
        <taxon>Eukaryota</taxon>
        <taxon>Metazoa</taxon>
        <taxon>Ecdysozoa</taxon>
        <taxon>Arthropoda</taxon>
        <taxon>Hexapoda</taxon>
        <taxon>Insecta</taxon>
        <taxon>Pterygota</taxon>
        <taxon>Neoptera</taxon>
        <taxon>Endopterygota</taxon>
        <taxon>Hymenoptera</taxon>
        <taxon>Apocrita</taxon>
        <taxon>Aculeata</taxon>
        <taxon>Formicoidea</taxon>
        <taxon>Formicidae</taxon>
        <taxon>Ponerinae</taxon>
        <taxon>Ponerini</taxon>
        <taxon>Dinoponera</taxon>
    </lineage>
</organism>
<dbReference type="PRINTS" id="PR00775">
    <property type="entry name" value="HEATSHOCK90"/>
</dbReference>
<evidence type="ECO:0000256" key="16">
    <source>
        <dbReference type="ARBA" id="ARBA00076190"/>
    </source>
</evidence>
<evidence type="ECO:0000256" key="15">
    <source>
        <dbReference type="ARBA" id="ARBA00073018"/>
    </source>
</evidence>
<comment type="similarity">
    <text evidence="3">Belongs to the heat shock protein 90 family.</text>
</comment>
<dbReference type="GeneID" id="106751659"/>
<dbReference type="Pfam" id="PF13589">
    <property type="entry name" value="HATPase_c_3"/>
    <property type="match status" value="1"/>
</dbReference>
<keyword evidence="5 18" id="KW-0547">Nucleotide-binding</keyword>
<feature type="binding site" evidence="18">
    <location>
        <position position="164"/>
    </location>
    <ligand>
        <name>ATP</name>
        <dbReference type="ChEBI" id="CHEBI:30616"/>
    </ligand>
</feature>
<evidence type="ECO:0000256" key="8">
    <source>
        <dbReference type="ARBA" id="ARBA00022946"/>
    </source>
</evidence>
<evidence type="ECO:0000256" key="9">
    <source>
        <dbReference type="ARBA" id="ARBA00022990"/>
    </source>
</evidence>
<evidence type="ECO:0000256" key="2">
    <source>
        <dbReference type="ARBA" id="ARBA00004305"/>
    </source>
</evidence>
<dbReference type="KEGG" id="dqu:106751659"/>
<keyword evidence="8" id="KW-0809">Transit peptide</keyword>
<dbReference type="NCBIfam" id="NF003555">
    <property type="entry name" value="PRK05218.1"/>
    <property type="match status" value="1"/>
</dbReference>
<comment type="subunit">
    <text evidence="14">Binds to the intracellular domain of tumor necrosis factor type 1 receptor. Binds to RB1. Interacts with SRC. Interacts with SDHA.</text>
</comment>
<evidence type="ECO:0000256" key="14">
    <source>
        <dbReference type="ARBA" id="ARBA00066161"/>
    </source>
</evidence>
<reference evidence="20" key="1">
    <citation type="submission" date="2025-08" db="UniProtKB">
        <authorList>
            <consortium name="RefSeq"/>
        </authorList>
    </citation>
    <scope>IDENTIFICATION</scope>
</reference>
<dbReference type="OrthoDB" id="28737at2759"/>
<dbReference type="SUPFAM" id="SSF110942">
    <property type="entry name" value="HSP90 C-terminal domain"/>
    <property type="match status" value="1"/>
</dbReference>
<dbReference type="Proteomes" id="UP000515204">
    <property type="component" value="Unplaced"/>
</dbReference>
<feature type="binding site" evidence="18">
    <location>
        <position position="246"/>
    </location>
    <ligand>
        <name>ATP</name>
        <dbReference type="ChEBI" id="CHEBI:30616"/>
    </ligand>
</feature>
<keyword evidence="7 18" id="KW-0067">ATP-binding</keyword>
<dbReference type="CTD" id="10131"/>
<feature type="binding site" evidence="18">
    <location>
        <position position="156"/>
    </location>
    <ligand>
        <name>ATP</name>
        <dbReference type="ChEBI" id="CHEBI:30616"/>
    </ligand>
</feature>
<dbReference type="Gene3D" id="3.40.50.11260">
    <property type="match status" value="1"/>
</dbReference>
<feature type="binding site" evidence="18">
    <location>
        <position position="107"/>
    </location>
    <ligand>
        <name>ATP</name>
        <dbReference type="ChEBI" id="CHEBI:30616"/>
    </ligand>
</feature>
<dbReference type="InterPro" id="IPR036890">
    <property type="entry name" value="HATPase_C_sf"/>
</dbReference>
<dbReference type="CDD" id="cd16927">
    <property type="entry name" value="HATPase_Hsp90-like"/>
    <property type="match status" value="1"/>
</dbReference>
<feature type="binding site" evidence="18">
    <location>
        <begin position="171"/>
        <end position="172"/>
    </location>
    <ligand>
        <name>ATP</name>
        <dbReference type="ChEBI" id="CHEBI:30616"/>
    </ligand>
</feature>
<dbReference type="FunFam" id="1.20.120.790:FF:000004">
    <property type="entry name" value="Heat shock protein 75 kDa"/>
    <property type="match status" value="1"/>
</dbReference>
<dbReference type="GO" id="GO:0005524">
    <property type="term" value="F:ATP binding"/>
    <property type="evidence" value="ECO:0007669"/>
    <property type="project" value="UniProtKB-KW"/>
</dbReference>
<dbReference type="Gene3D" id="3.30.230.80">
    <property type="match status" value="1"/>
</dbReference>
<dbReference type="PIRSF" id="PIRSF002583">
    <property type="entry name" value="Hsp90"/>
    <property type="match status" value="1"/>
</dbReference>
<name>A0A6P3YAT6_DINQU</name>
<dbReference type="Gene3D" id="1.20.120.790">
    <property type="entry name" value="Heat shock protein 90, C-terminal domain"/>
    <property type="match status" value="1"/>
</dbReference>
<dbReference type="SUPFAM" id="SSF54211">
    <property type="entry name" value="Ribosomal protein S5 domain 2-like"/>
    <property type="match status" value="1"/>
</dbReference>
<comment type="function">
    <text evidence="13">Chaperone that expresses an ATPase activity. Involved in maintaining mitochondrial function and polarization, downstream of PINK1 and mitochondrial complex I. Is a negative regulator of mitochondrial respiration able to modulate the balance between oxidative phosphorylation and aerobic glycolysis. The impact of TRAP1 on mitochondrial respiration is probably mediated by modulation of mitochondrial SRC and inhibition of SDHA.</text>
</comment>
<dbReference type="GO" id="GO:0140662">
    <property type="term" value="F:ATP-dependent protein folding chaperone"/>
    <property type="evidence" value="ECO:0007669"/>
    <property type="project" value="InterPro"/>
</dbReference>
<keyword evidence="11" id="KW-0472">Membrane</keyword>
<protein>
    <recommendedName>
        <fullName evidence="15">Heat shock protein 75 kDa, mitochondrial</fullName>
    </recommendedName>
    <alternativeName>
        <fullName evidence="17">TNFR-associated protein 1</fullName>
    </alternativeName>
    <alternativeName>
        <fullName evidence="16">Tumor necrosis factor type 1 receptor-associated protein</fullName>
    </alternativeName>
</protein>
<dbReference type="GO" id="GO:0019901">
    <property type="term" value="F:protein kinase binding"/>
    <property type="evidence" value="ECO:0007669"/>
    <property type="project" value="UniProtKB-ARBA"/>
</dbReference>
<dbReference type="GO" id="GO:0051082">
    <property type="term" value="F:unfolded protein binding"/>
    <property type="evidence" value="ECO:0007669"/>
    <property type="project" value="InterPro"/>
</dbReference>
<evidence type="ECO:0000313" key="20">
    <source>
        <dbReference type="RefSeq" id="XP_014488116.1"/>
    </source>
</evidence>
<keyword evidence="6" id="KW-0999">Mitochondrion inner membrane</keyword>
<dbReference type="FunFam" id="3.40.50.11260:FF:000004">
    <property type="entry name" value="Heat shock protein 75 mitochondrial"/>
    <property type="match status" value="1"/>
</dbReference>
<evidence type="ECO:0000256" key="17">
    <source>
        <dbReference type="ARBA" id="ARBA00080766"/>
    </source>
</evidence>
<dbReference type="FunFam" id="3.30.565.10:FF:000021">
    <property type="entry name" value="Heat shock protein 75 kDa, mitochondrial"/>
    <property type="match status" value="1"/>
</dbReference>
<dbReference type="InterPro" id="IPR001404">
    <property type="entry name" value="Hsp90_fam"/>
</dbReference>
<feature type="binding site" evidence="18">
    <location>
        <position position="103"/>
    </location>
    <ligand>
        <name>ATP</name>
        <dbReference type="ChEBI" id="CHEBI:30616"/>
    </ligand>
</feature>
<dbReference type="InterPro" id="IPR020568">
    <property type="entry name" value="Ribosomal_Su5_D2-typ_SF"/>
</dbReference>
<evidence type="ECO:0000256" key="13">
    <source>
        <dbReference type="ARBA" id="ARBA00057498"/>
    </source>
</evidence>
<keyword evidence="20" id="KW-0346">Stress response</keyword>
<dbReference type="InterPro" id="IPR037196">
    <property type="entry name" value="HSP90_C"/>
</dbReference>
<keyword evidence="9" id="KW-0007">Acetylation</keyword>
<accession>A0A6P3YAT6</accession>
<evidence type="ECO:0000256" key="7">
    <source>
        <dbReference type="ARBA" id="ARBA00022840"/>
    </source>
</evidence>
<evidence type="ECO:0000256" key="4">
    <source>
        <dbReference type="ARBA" id="ARBA00022553"/>
    </source>
</evidence>
<feature type="binding site" evidence="18">
    <location>
        <position position="397"/>
    </location>
    <ligand>
        <name>ATP</name>
        <dbReference type="ChEBI" id="CHEBI:30616"/>
    </ligand>
</feature>
<evidence type="ECO:0000313" key="19">
    <source>
        <dbReference type="Proteomes" id="UP000515204"/>
    </source>
</evidence>
<comment type="subcellular location">
    <subcellularLocation>
        <location evidence="1">Mitochondrion inner membrane</location>
    </subcellularLocation>
    <subcellularLocation>
        <location evidence="2">Mitochondrion matrix</location>
    </subcellularLocation>
</comment>
<evidence type="ECO:0000256" key="11">
    <source>
        <dbReference type="ARBA" id="ARBA00023136"/>
    </source>
</evidence>
<keyword evidence="4" id="KW-0597">Phosphoprotein</keyword>
<dbReference type="PANTHER" id="PTHR11528">
    <property type="entry name" value="HEAT SHOCK PROTEIN 90 FAMILY MEMBER"/>
    <property type="match status" value="1"/>
</dbReference>
<evidence type="ECO:0000256" key="12">
    <source>
        <dbReference type="ARBA" id="ARBA00023186"/>
    </source>
</evidence>
<gene>
    <name evidence="20" type="primary">LOC106751659</name>
</gene>
<keyword evidence="12" id="KW-0143">Chaperone</keyword>
<evidence type="ECO:0000256" key="6">
    <source>
        <dbReference type="ARBA" id="ARBA00022792"/>
    </source>
</evidence>
<evidence type="ECO:0000256" key="3">
    <source>
        <dbReference type="ARBA" id="ARBA00008239"/>
    </source>
</evidence>
<dbReference type="HAMAP" id="MF_00505">
    <property type="entry name" value="HSP90"/>
    <property type="match status" value="1"/>
</dbReference>
<keyword evidence="19" id="KW-1185">Reference proteome</keyword>
<dbReference type="GO" id="GO:0016887">
    <property type="term" value="F:ATP hydrolysis activity"/>
    <property type="evidence" value="ECO:0007669"/>
    <property type="project" value="InterPro"/>
</dbReference>
<dbReference type="InterPro" id="IPR020575">
    <property type="entry name" value="Hsp90_N"/>
</dbReference>
<proteinExistence type="inferred from homology"/>
<dbReference type="GO" id="GO:0005743">
    <property type="term" value="C:mitochondrial inner membrane"/>
    <property type="evidence" value="ECO:0007669"/>
    <property type="project" value="UniProtKB-SubCell"/>
</dbReference>
<keyword evidence="10" id="KW-0496">Mitochondrion</keyword>
<evidence type="ECO:0000256" key="1">
    <source>
        <dbReference type="ARBA" id="ARBA00004273"/>
    </source>
</evidence>
<dbReference type="SUPFAM" id="SSF55874">
    <property type="entry name" value="ATPase domain of HSP90 chaperone/DNA topoisomerase II/histidine kinase"/>
    <property type="match status" value="1"/>
</dbReference>